<proteinExistence type="predicted"/>
<dbReference type="InterPro" id="IPR008928">
    <property type="entry name" value="6-hairpin_glycosidase_sf"/>
</dbReference>
<gene>
    <name evidence="1" type="ORF">K0B96_05590</name>
</gene>
<dbReference type="Proteomes" id="UP000825051">
    <property type="component" value="Chromosome"/>
</dbReference>
<dbReference type="RefSeq" id="WP_220164768.1">
    <property type="nucleotide sequence ID" value="NZ_CP080507.1"/>
</dbReference>
<reference evidence="1" key="1">
    <citation type="submission" date="2021-08" db="EMBL/GenBank/DDBJ databases">
        <title>Genome of a novel bacterium of the phylum Verrucomicrobia, Oleiharenicola sp. KSB-15.</title>
        <authorList>
            <person name="Chung J.-H."/>
            <person name="Ahn J.-H."/>
            <person name="Yoon Y."/>
            <person name="Kim D.-Y."/>
            <person name="An S.-H."/>
            <person name="Park I."/>
            <person name="Yeon J."/>
        </authorList>
    </citation>
    <scope>NUCLEOTIDE SEQUENCE</scope>
    <source>
        <strain evidence="1">KSB-15</strain>
    </source>
</reference>
<dbReference type="KEGG" id="ole:K0B96_05590"/>
<dbReference type="AlphaFoldDB" id="A0A8F9TYI1"/>
<dbReference type="SUPFAM" id="SSF48208">
    <property type="entry name" value="Six-hairpin glycosidases"/>
    <property type="match status" value="1"/>
</dbReference>
<dbReference type="Gene3D" id="1.50.10.10">
    <property type="match status" value="1"/>
</dbReference>
<sequence>MNGDAFGELQGRVVNLLARARTNHPLGVIAYTPAAEGEAYPALYLRDFTYMAESASEFMPLTEVRAVIALLVAHLSREGLCPERITNQGEVVYVCHGARPAVDSPLFLAKLCAAYARHGGERVFLAAVFSDVCRAVATTPTEIATGLVWVDPAAPHTAYGFTDTIAITGRHLFCSLLLFEACEILAALAHDLERPADSVRLREQAAKIRANLDLLWSPEDNLFFAGSEDCRQADVWGSAYACVIGAVDDARRHTIARTLLDQRERFVLRGQIRHLLRPAFWHRLIVESEWTSAGCFQNGPYWGTATGWLAEVFEMAEPGCGFALLRELVADFAAHGVWECIGPGGYARVANNLSSVCLPYAAWKKLRASAASAR</sequence>
<dbReference type="EMBL" id="CP080507">
    <property type="protein sequence ID" value="QYM80088.1"/>
    <property type="molecule type" value="Genomic_DNA"/>
</dbReference>
<organism evidence="1 2">
    <name type="scientific">Horticoccus luteus</name>
    <dbReference type="NCBI Taxonomy" id="2862869"/>
    <lineage>
        <taxon>Bacteria</taxon>
        <taxon>Pseudomonadati</taxon>
        <taxon>Verrucomicrobiota</taxon>
        <taxon>Opitutia</taxon>
        <taxon>Opitutales</taxon>
        <taxon>Opitutaceae</taxon>
        <taxon>Horticoccus</taxon>
    </lineage>
</organism>
<evidence type="ECO:0000313" key="1">
    <source>
        <dbReference type="EMBL" id="QYM80088.1"/>
    </source>
</evidence>
<keyword evidence="2" id="KW-1185">Reference proteome</keyword>
<protein>
    <submittedName>
        <fullName evidence="1">Uncharacterized protein</fullName>
    </submittedName>
</protein>
<dbReference type="InterPro" id="IPR012341">
    <property type="entry name" value="6hp_glycosidase-like_sf"/>
</dbReference>
<name>A0A8F9TYI1_9BACT</name>
<dbReference type="GO" id="GO:0005975">
    <property type="term" value="P:carbohydrate metabolic process"/>
    <property type="evidence" value="ECO:0007669"/>
    <property type="project" value="InterPro"/>
</dbReference>
<evidence type="ECO:0000313" key="2">
    <source>
        <dbReference type="Proteomes" id="UP000825051"/>
    </source>
</evidence>
<accession>A0A8F9TYI1</accession>